<dbReference type="Pfam" id="PF02541">
    <property type="entry name" value="Ppx-GppA"/>
    <property type="match status" value="1"/>
</dbReference>
<dbReference type="InterPro" id="IPR030673">
    <property type="entry name" value="PyroPPase_GppA_Ppx"/>
</dbReference>
<feature type="domain" description="Ppx/GppA phosphatase C-terminal" evidence="3">
    <location>
        <begin position="326"/>
        <end position="478"/>
    </location>
</feature>
<dbReference type="InterPro" id="IPR003695">
    <property type="entry name" value="Ppx_GppA_N"/>
</dbReference>
<dbReference type="EMBL" id="CAEZUL010000027">
    <property type="protein sequence ID" value="CAB4594935.1"/>
    <property type="molecule type" value="Genomic_DNA"/>
</dbReference>
<dbReference type="Pfam" id="PF21447">
    <property type="entry name" value="Ppx-GppA_III"/>
    <property type="match status" value="1"/>
</dbReference>
<name>A0A6J6G786_9ZZZZ</name>
<dbReference type="CDD" id="cd24006">
    <property type="entry name" value="ASKHA_NBD_PPX_GppA"/>
    <property type="match status" value="1"/>
</dbReference>
<dbReference type="AlphaFoldDB" id="A0A6J6G786"/>
<reference evidence="4" key="1">
    <citation type="submission" date="2020-05" db="EMBL/GenBank/DDBJ databases">
        <authorList>
            <person name="Chiriac C."/>
            <person name="Salcher M."/>
            <person name="Ghai R."/>
            <person name="Kavagutti S V."/>
        </authorList>
    </citation>
    <scope>NUCLEOTIDE SEQUENCE</scope>
</reference>
<evidence type="ECO:0000256" key="1">
    <source>
        <dbReference type="ARBA" id="ARBA00022801"/>
    </source>
</evidence>
<dbReference type="EMBL" id="CAEZUZ010000020">
    <property type="protein sequence ID" value="CAB4610100.1"/>
    <property type="molecule type" value="Genomic_DNA"/>
</dbReference>
<sequence length="514" mass="56885">MSNSTRAIAAIDIGTNSIHMIVAKVNESGFEIITREKDTTRLGEGGGDMKTLSLDAMNRGVEALRHMKRIADVHKAEVFAVATSAVREAKNADDFVNRVAVEAGIAIHVISGVEEARLIHLGVLQALPLTKKRSILIDIGGGSTEVVVFDHLKELFARSFKLGAVRLTNRFFRDGSTHPSSVPSCRRFVESTIEPAKREVKKLSHDIAVVSSGTAETLAQMCWLLDHKDLPRNLNGITFTREQLHTVTQTIITTAPSERINLDGMEPGRVDIILAGAIILDSLAETFEITQFTFSDYALREGVLLDASRRLEPQIDKDLRNVAIDSARKLAERCDDDIQHSQTVARLSCMLFDELSATYEIDPHYRLYLEAASLLANVGLVVSHAKHHLHTYYMVRNADLVGFTDHEIELVAQIARYHRKSEPKTQHASYAALPPHDQKTVRMMSAILRVSIGLDRTHDGRTTEVSLRAKGDKITITLIGDKKSDLSLNVYATQQRTELLADVFGADITVVSKN</sequence>
<dbReference type="Gene3D" id="3.30.420.150">
    <property type="entry name" value="Exopolyphosphatase. Domain 2"/>
    <property type="match status" value="1"/>
</dbReference>
<protein>
    <submittedName>
        <fullName evidence="4">Unannotated protein</fullName>
    </submittedName>
</protein>
<dbReference type="InterPro" id="IPR050273">
    <property type="entry name" value="GppA/Ppx_hydrolase"/>
</dbReference>
<dbReference type="SUPFAM" id="SSF53067">
    <property type="entry name" value="Actin-like ATPase domain"/>
    <property type="match status" value="2"/>
</dbReference>
<feature type="domain" description="Ppx/GppA phosphatase N-terminal" evidence="2">
    <location>
        <begin position="21"/>
        <end position="307"/>
    </location>
</feature>
<dbReference type="InterPro" id="IPR048950">
    <property type="entry name" value="Ppx_GppA_C"/>
</dbReference>
<accession>A0A6J6G786</accession>
<evidence type="ECO:0000313" key="4">
    <source>
        <dbReference type="EMBL" id="CAB4594935.1"/>
    </source>
</evidence>
<evidence type="ECO:0000313" key="5">
    <source>
        <dbReference type="EMBL" id="CAB4610100.1"/>
    </source>
</evidence>
<keyword evidence="1" id="KW-0378">Hydrolase</keyword>
<dbReference type="PANTHER" id="PTHR30005:SF0">
    <property type="entry name" value="RETROGRADE REGULATION PROTEIN 2"/>
    <property type="match status" value="1"/>
</dbReference>
<dbReference type="InterPro" id="IPR043129">
    <property type="entry name" value="ATPase_NBD"/>
</dbReference>
<evidence type="ECO:0000259" key="3">
    <source>
        <dbReference type="Pfam" id="PF21447"/>
    </source>
</evidence>
<dbReference type="Gene3D" id="3.30.420.40">
    <property type="match status" value="1"/>
</dbReference>
<dbReference type="PIRSF" id="PIRSF001267">
    <property type="entry name" value="Pyrophosphatase_GppA_Ppx"/>
    <property type="match status" value="1"/>
</dbReference>
<evidence type="ECO:0000259" key="2">
    <source>
        <dbReference type="Pfam" id="PF02541"/>
    </source>
</evidence>
<dbReference type="PANTHER" id="PTHR30005">
    <property type="entry name" value="EXOPOLYPHOSPHATASE"/>
    <property type="match status" value="1"/>
</dbReference>
<dbReference type="GO" id="GO:0016462">
    <property type="term" value="F:pyrophosphatase activity"/>
    <property type="evidence" value="ECO:0007669"/>
    <property type="project" value="TreeGrafter"/>
</dbReference>
<gene>
    <name evidence="4" type="ORF">UFOPK1808_00378</name>
    <name evidence="5" type="ORF">UFOPK1889_00233</name>
</gene>
<dbReference type="Gene3D" id="1.10.3210.10">
    <property type="entry name" value="Hypothetical protein af1432"/>
    <property type="match status" value="1"/>
</dbReference>
<dbReference type="SUPFAM" id="SSF109604">
    <property type="entry name" value="HD-domain/PDEase-like"/>
    <property type="match status" value="1"/>
</dbReference>
<proteinExistence type="predicted"/>
<organism evidence="4">
    <name type="scientific">freshwater metagenome</name>
    <dbReference type="NCBI Taxonomy" id="449393"/>
    <lineage>
        <taxon>unclassified sequences</taxon>
        <taxon>metagenomes</taxon>
        <taxon>ecological metagenomes</taxon>
    </lineage>
</organism>